<reference evidence="1 2" key="1">
    <citation type="submission" date="2020-08" db="EMBL/GenBank/DDBJ databases">
        <title>Genomic Encyclopedia of Type Strains, Phase IV (KMG-IV): sequencing the most valuable type-strain genomes for metagenomic binning, comparative biology and taxonomic classification.</title>
        <authorList>
            <person name="Goeker M."/>
        </authorList>
    </citation>
    <scope>NUCLEOTIDE SEQUENCE [LARGE SCALE GENOMIC DNA]</scope>
    <source>
        <strain evidence="1 2">DSM 23960</strain>
    </source>
</reference>
<protein>
    <submittedName>
        <fullName evidence="1">Uncharacterized protein (DUF2336 family)</fullName>
    </submittedName>
</protein>
<dbReference type="InterPro" id="IPR014598">
    <property type="entry name" value="UCP035865"/>
</dbReference>
<comment type="caution">
    <text evidence="1">The sequence shown here is derived from an EMBL/GenBank/DDBJ whole genome shotgun (WGS) entry which is preliminary data.</text>
</comment>
<sequence>MTAYRARLTEIDIRRLVKATDEDERAAAAHKLCRSIDKADLDEDDRAAAQKILRLLANDAAELVRRAMAVTLKSSDLIPHDVARRLAADVDSVALPLISFSPVFSDADLIEIVQAGSAVRQTAVAGRPSVARDVANALAETGSEQAVRTLAANDNADIAEAALGRCVDRFGASPEVVAAIAYRQVLPLSVTERLVELASDAVREHLVTRHAVAPETAIRLATFARERATVDLVDQAANQADMPLFVANLNARRALSGSLLLRALARGQMGLFEHGLAELAGAPHQRAWLMIHDAGPLGLKAIYDRAGLPPRLFQAFRAGVDTWRALQAEGVDTSGDNFRHQMLERFLTQRPNAPREDLAYLMERLDQAPAPARTPVEVAASAA</sequence>
<dbReference type="InterPro" id="IPR019285">
    <property type="entry name" value="DUF2336"/>
</dbReference>
<dbReference type="PIRSF" id="PIRSF035865">
    <property type="entry name" value="UCP035865"/>
    <property type="match status" value="1"/>
</dbReference>
<dbReference type="AlphaFoldDB" id="A0A7W6JEC5"/>
<dbReference type="RefSeq" id="WP_183203678.1">
    <property type="nucleotide sequence ID" value="NZ_BAAAER010000001.1"/>
</dbReference>
<dbReference type="EMBL" id="JACIDM010000001">
    <property type="protein sequence ID" value="MBB4082618.1"/>
    <property type="molecule type" value="Genomic_DNA"/>
</dbReference>
<evidence type="ECO:0000313" key="1">
    <source>
        <dbReference type="EMBL" id="MBB4082618.1"/>
    </source>
</evidence>
<accession>A0A7W6JEC5</accession>
<proteinExistence type="predicted"/>
<name>A0A7W6JEC5_9CAUL</name>
<evidence type="ECO:0000313" key="2">
    <source>
        <dbReference type="Proteomes" id="UP000529946"/>
    </source>
</evidence>
<dbReference type="Pfam" id="PF10098">
    <property type="entry name" value="DUF2336"/>
    <property type="match status" value="1"/>
</dbReference>
<keyword evidence="2" id="KW-1185">Reference proteome</keyword>
<organism evidence="1 2">
    <name type="scientific">Brevundimonas lenta</name>
    <dbReference type="NCBI Taxonomy" id="424796"/>
    <lineage>
        <taxon>Bacteria</taxon>
        <taxon>Pseudomonadati</taxon>
        <taxon>Pseudomonadota</taxon>
        <taxon>Alphaproteobacteria</taxon>
        <taxon>Caulobacterales</taxon>
        <taxon>Caulobacteraceae</taxon>
        <taxon>Brevundimonas</taxon>
    </lineage>
</organism>
<dbReference type="Proteomes" id="UP000529946">
    <property type="component" value="Unassembled WGS sequence"/>
</dbReference>
<gene>
    <name evidence="1" type="ORF">GGR12_001457</name>
</gene>